<keyword evidence="1" id="KW-0175">Coiled coil</keyword>
<dbReference type="Proteomes" id="UP000717364">
    <property type="component" value="Unassembled WGS sequence"/>
</dbReference>
<protein>
    <submittedName>
        <fullName evidence="2">DUF1350 family protein</fullName>
    </submittedName>
</protein>
<feature type="coiled-coil region" evidence="1">
    <location>
        <begin position="117"/>
        <end position="151"/>
    </location>
</feature>
<reference evidence="2" key="1">
    <citation type="submission" date="2020-11" db="EMBL/GenBank/DDBJ databases">
        <authorList>
            <person name="Konstantinou D."/>
            <person name="Gkelis S."/>
            <person name="Popin R."/>
            <person name="Fewer D."/>
            <person name="Sivonen K."/>
        </authorList>
    </citation>
    <scope>NUCLEOTIDE SEQUENCE</scope>
    <source>
        <strain evidence="2">TAU-MAC 1115</strain>
    </source>
</reference>
<dbReference type="AlphaFoldDB" id="A0A947DGB2"/>
<keyword evidence="3" id="KW-1185">Reference proteome</keyword>
<evidence type="ECO:0000313" key="2">
    <source>
        <dbReference type="EMBL" id="MBT9315396.1"/>
    </source>
</evidence>
<evidence type="ECO:0000313" key="3">
    <source>
        <dbReference type="Proteomes" id="UP000717364"/>
    </source>
</evidence>
<evidence type="ECO:0000256" key="1">
    <source>
        <dbReference type="SAM" id="Coils"/>
    </source>
</evidence>
<dbReference type="EMBL" id="JADOES010000011">
    <property type="protein sequence ID" value="MBT9315396.1"/>
    <property type="molecule type" value="Genomic_DNA"/>
</dbReference>
<reference evidence="2" key="2">
    <citation type="journal article" date="2021" name="Mar. Drugs">
        <title>Genome Reduction and Secondary Metabolism of the Marine Sponge-Associated Cyanobacterium Leptothoe.</title>
        <authorList>
            <person name="Konstantinou D."/>
            <person name="Popin R.V."/>
            <person name="Fewer D.P."/>
            <person name="Sivonen K."/>
            <person name="Gkelis S."/>
        </authorList>
    </citation>
    <scope>NUCLEOTIDE SEQUENCE</scope>
    <source>
        <strain evidence="2">TAU-MAC 1115</strain>
    </source>
</reference>
<dbReference type="Pfam" id="PF07082">
    <property type="entry name" value="DUF1350"/>
    <property type="match status" value="1"/>
</dbReference>
<name>A0A947DGB2_9CYAN</name>
<sequence length="312" mass="35431">MIQFVGTTLLGTFPTMTYRHFLKSLFEAGYTVVSFPFRFTLDHWSVALDLLEEHYAVRGAMIEAAVAKGYDPGVYLDVTNYTWIGHGLGCKYVTLLEVLSSPMEVLEKHFQILGQDLATQNRQIRQLQTGLAALQNNLRSLEQRILQLTGQTVDYGQPSIMDEASLLLAPVVTDLNGAIPVKFLERFFGRRITIYPTVEQTHQLIEHSQLFHLTGLLQFARDRIAADTCQQLMQEQPHIRRRLLKGNHSEVVGLQLGQCVVDMNPLDKFIQPLTHRDLESKSLTFLQRLRHQPASVSRQSNCRASDRRSIAA</sequence>
<gene>
    <name evidence="2" type="ORF">IXB50_08155</name>
</gene>
<organism evidence="2 3">
    <name type="scientific">Leptothoe spongobia TAU-MAC 1115</name>
    <dbReference type="NCBI Taxonomy" id="1967444"/>
    <lineage>
        <taxon>Bacteria</taxon>
        <taxon>Bacillati</taxon>
        <taxon>Cyanobacteriota</taxon>
        <taxon>Cyanophyceae</taxon>
        <taxon>Nodosilineales</taxon>
        <taxon>Cymatolegaceae</taxon>
        <taxon>Leptothoe</taxon>
        <taxon>Leptothoe spongobia</taxon>
    </lineage>
</organism>
<proteinExistence type="predicted"/>
<comment type="caution">
    <text evidence="2">The sequence shown here is derived from an EMBL/GenBank/DDBJ whole genome shotgun (WGS) entry which is preliminary data.</text>
</comment>
<dbReference type="InterPro" id="IPR010765">
    <property type="entry name" value="DUF1350"/>
</dbReference>
<accession>A0A947DGB2</accession>